<feature type="transmembrane region" description="Helical" evidence="5">
    <location>
        <begin position="271"/>
        <end position="291"/>
    </location>
</feature>
<keyword evidence="2 5" id="KW-0812">Transmembrane</keyword>
<feature type="transmembrane region" description="Helical" evidence="5">
    <location>
        <begin position="297"/>
        <end position="318"/>
    </location>
</feature>
<dbReference type="InterPro" id="IPR020846">
    <property type="entry name" value="MFS_dom"/>
</dbReference>
<feature type="transmembrane region" description="Helical" evidence="5">
    <location>
        <begin position="77"/>
        <end position="94"/>
    </location>
</feature>
<evidence type="ECO:0000256" key="4">
    <source>
        <dbReference type="ARBA" id="ARBA00023136"/>
    </source>
</evidence>
<dbReference type="InterPro" id="IPR052524">
    <property type="entry name" value="MFS_Cyanate_Porter"/>
</dbReference>
<feature type="transmembrane region" description="Helical" evidence="5">
    <location>
        <begin position="245"/>
        <end position="264"/>
    </location>
</feature>
<dbReference type="SUPFAM" id="SSF103473">
    <property type="entry name" value="MFS general substrate transporter"/>
    <property type="match status" value="1"/>
</dbReference>
<keyword evidence="4 5" id="KW-0472">Membrane</keyword>
<dbReference type="GO" id="GO:0005886">
    <property type="term" value="C:plasma membrane"/>
    <property type="evidence" value="ECO:0007669"/>
    <property type="project" value="UniProtKB-SubCell"/>
</dbReference>
<protein>
    <submittedName>
        <fullName evidence="7">CP family cyanate transporter-like MFS transporter</fullName>
    </submittedName>
</protein>
<dbReference type="PROSITE" id="PS50850">
    <property type="entry name" value="MFS"/>
    <property type="match status" value="1"/>
</dbReference>
<comment type="subcellular location">
    <subcellularLocation>
        <location evidence="1">Cell membrane</location>
        <topology evidence="1">Multi-pass membrane protein</topology>
    </subcellularLocation>
</comment>
<keyword evidence="3 5" id="KW-1133">Transmembrane helix</keyword>
<proteinExistence type="predicted"/>
<dbReference type="EMBL" id="VFPQ01000001">
    <property type="protein sequence ID" value="TQM74055.1"/>
    <property type="molecule type" value="Genomic_DNA"/>
</dbReference>
<comment type="caution">
    <text evidence="7">The sequence shown here is derived from an EMBL/GenBank/DDBJ whole genome shotgun (WGS) entry which is preliminary data.</text>
</comment>
<evidence type="ECO:0000256" key="5">
    <source>
        <dbReference type="SAM" id="Phobius"/>
    </source>
</evidence>
<keyword evidence="8" id="KW-1185">Reference proteome</keyword>
<evidence type="ECO:0000259" key="6">
    <source>
        <dbReference type="PROSITE" id="PS50850"/>
    </source>
</evidence>
<feature type="transmembrane region" description="Helical" evidence="5">
    <location>
        <begin position="130"/>
        <end position="153"/>
    </location>
</feature>
<dbReference type="RefSeq" id="WP_142258284.1">
    <property type="nucleotide sequence ID" value="NZ_BMPV01000008.1"/>
</dbReference>
<feature type="transmembrane region" description="Helical" evidence="5">
    <location>
        <begin position="206"/>
        <end position="225"/>
    </location>
</feature>
<accession>A0A543IU10</accession>
<feature type="domain" description="Major facilitator superfamily (MFS) profile" evidence="6">
    <location>
        <begin position="9"/>
        <end position="386"/>
    </location>
</feature>
<evidence type="ECO:0000313" key="7">
    <source>
        <dbReference type="EMBL" id="TQM74055.1"/>
    </source>
</evidence>
<feature type="transmembrane region" description="Helical" evidence="5">
    <location>
        <begin position="330"/>
        <end position="354"/>
    </location>
</feature>
<dbReference type="GO" id="GO:0022857">
    <property type="term" value="F:transmembrane transporter activity"/>
    <property type="evidence" value="ECO:0007669"/>
    <property type="project" value="InterPro"/>
</dbReference>
<feature type="transmembrane region" description="Helical" evidence="5">
    <location>
        <begin position="360"/>
        <end position="381"/>
    </location>
</feature>
<evidence type="ECO:0000256" key="2">
    <source>
        <dbReference type="ARBA" id="ARBA00022692"/>
    </source>
</evidence>
<sequence>MNHSTLKRALLVVAFTLAALNLRPALANVSPLLNEIRADLGLSAAAAGAITTVMVLCLGVLSPAAPVLVRRFGLDRTLLIALVVLTTGIALRSADGVLCLYAGAAVAGTAIAVMNVIMPGVVKERFPTRIGLFTGIYTSALVAGAAAGSALMVPLEEEYGWRLAAGSAAALAFLAAVLWYPHVQRGPAPIQPVEPGRYRRLLGRRVTWYVTGFLGVQSMTFYLMLAWLPTVFRDAGLSAVDAGNLLGLTNFVQIAATLAMPQIAARARSQAPHAVLSTMLTLTGFAAVMVAPATVPWLWMIILGLGQGSTISLALLIITLRAPDPTSVTALSAVAQSVGYVFAAAGPVLIGMIHELTHGWTVPLGVAVGLSVVQLGFGYLAGRPVPQRARPVPVSS</sequence>
<dbReference type="Pfam" id="PF07690">
    <property type="entry name" value="MFS_1"/>
    <property type="match status" value="1"/>
</dbReference>
<dbReference type="Proteomes" id="UP000319213">
    <property type="component" value="Unassembled WGS sequence"/>
</dbReference>
<dbReference type="PANTHER" id="PTHR23523:SF2">
    <property type="entry name" value="2-NITROIMIDAZOLE TRANSPORTER"/>
    <property type="match status" value="1"/>
</dbReference>
<name>A0A543IU10_9ACTN</name>
<feature type="transmembrane region" description="Helical" evidence="5">
    <location>
        <begin position="43"/>
        <end position="65"/>
    </location>
</feature>
<dbReference type="OrthoDB" id="5317164at2"/>
<feature type="transmembrane region" description="Helical" evidence="5">
    <location>
        <begin position="159"/>
        <end position="180"/>
    </location>
</feature>
<dbReference type="InterPro" id="IPR036259">
    <property type="entry name" value="MFS_trans_sf"/>
</dbReference>
<organism evidence="7 8">
    <name type="scientific">Thermopolyspora flexuosa</name>
    <dbReference type="NCBI Taxonomy" id="103836"/>
    <lineage>
        <taxon>Bacteria</taxon>
        <taxon>Bacillati</taxon>
        <taxon>Actinomycetota</taxon>
        <taxon>Actinomycetes</taxon>
        <taxon>Streptosporangiales</taxon>
        <taxon>Streptosporangiaceae</taxon>
        <taxon>Thermopolyspora</taxon>
    </lineage>
</organism>
<dbReference type="CDD" id="cd17339">
    <property type="entry name" value="MFS_NIMT_CynX_like"/>
    <property type="match status" value="1"/>
</dbReference>
<dbReference type="InterPro" id="IPR011701">
    <property type="entry name" value="MFS"/>
</dbReference>
<reference evidence="7 8" key="1">
    <citation type="submission" date="2019-06" db="EMBL/GenBank/DDBJ databases">
        <title>Sequencing the genomes of 1000 actinobacteria strains.</title>
        <authorList>
            <person name="Klenk H.-P."/>
        </authorList>
    </citation>
    <scope>NUCLEOTIDE SEQUENCE [LARGE SCALE GENOMIC DNA]</scope>
    <source>
        <strain evidence="7 8">DSM 43186</strain>
    </source>
</reference>
<dbReference type="Gene3D" id="1.20.1250.20">
    <property type="entry name" value="MFS general substrate transporter like domains"/>
    <property type="match status" value="1"/>
</dbReference>
<gene>
    <name evidence="7" type="ORF">FHX40_0716</name>
</gene>
<feature type="transmembrane region" description="Helical" evidence="5">
    <location>
        <begin position="100"/>
        <end position="118"/>
    </location>
</feature>
<evidence type="ECO:0000256" key="1">
    <source>
        <dbReference type="ARBA" id="ARBA00004651"/>
    </source>
</evidence>
<evidence type="ECO:0000256" key="3">
    <source>
        <dbReference type="ARBA" id="ARBA00022989"/>
    </source>
</evidence>
<dbReference type="PANTHER" id="PTHR23523">
    <property type="match status" value="1"/>
</dbReference>
<evidence type="ECO:0000313" key="8">
    <source>
        <dbReference type="Proteomes" id="UP000319213"/>
    </source>
</evidence>
<dbReference type="AlphaFoldDB" id="A0A543IU10"/>